<sequence>MTKGAYQVGGVVADEGVHGAVAVLTDVVHPCPGVALVGFGLGALGRDVPAEVGDDPVDVGEQGDRVGEALAAGT</sequence>
<reference evidence="2" key="1">
    <citation type="submission" date="2024-06" db="EMBL/GenBank/DDBJ databases">
        <authorList>
            <consortium name="consrtm"/>
            <person name="Uemura M."/>
            <person name="Terahara T."/>
        </authorList>
    </citation>
    <scope>NUCLEOTIDE SEQUENCE</scope>
    <source>
        <strain evidence="2">KM77-8</strain>
    </source>
</reference>
<dbReference type="AlphaFoldDB" id="A0AAT9HMX8"/>
<name>A0AAT9HMX8_9ACTN</name>
<organism evidence="2">
    <name type="scientific">Streptomyces haneummycinicus</name>
    <dbReference type="NCBI Taxonomy" id="3074435"/>
    <lineage>
        <taxon>Bacteria</taxon>
        <taxon>Bacillati</taxon>
        <taxon>Actinomycetota</taxon>
        <taxon>Actinomycetes</taxon>
        <taxon>Kitasatosporales</taxon>
        <taxon>Streptomycetaceae</taxon>
        <taxon>Streptomyces</taxon>
    </lineage>
</organism>
<evidence type="ECO:0000313" key="2">
    <source>
        <dbReference type="EMBL" id="BFO18797.1"/>
    </source>
</evidence>
<reference evidence="2" key="2">
    <citation type="submission" date="2024-07" db="EMBL/GenBank/DDBJ databases">
        <title>Streptomyces haneummycinica sp. nov., a new antibiotic-producing actinobacterium isolated from marine sediment.</title>
        <authorList>
            <person name="Uemura M."/>
            <person name="Hamada M."/>
            <person name="Hirano S."/>
            <person name="Kobayashi K."/>
            <person name="Ohshiro T."/>
            <person name="Kobayashi T."/>
            <person name="Terahara T."/>
        </authorList>
    </citation>
    <scope>NUCLEOTIDE SEQUENCE</scope>
    <source>
        <strain evidence="2">KM77-8</strain>
    </source>
</reference>
<gene>
    <name evidence="2" type="ORF">SHKM778_51850</name>
</gene>
<dbReference type="EMBL" id="AP035768">
    <property type="protein sequence ID" value="BFO18797.1"/>
    <property type="molecule type" value="Genomic_DNA"/>
</dbReference>
<evidence type="ECO:0000256" key="1">
    <source>
        <dbReference type="SAM" id="MobiDB-lite"/>
    </source>
</evidence>
<protein>
    <submittedName>
        <fullName evidence="2">Uncharacterized protein</fullName>
    </submittedName>
</protein>
<proteinExistence type="predicted"/>
<feature type="region of interest" description="Disordered" evidence="1">
    <location>
        <begin position="54"/>
        <end position="74"/>
    </location>
</feature>
<accession>A0AAT9HMX8</accession>